<protein>
    <recommendedName>
        <fullName evidence="5">Release factor glutamine methyltransferase</fullName>
        <shortName evidence="5">RF MTase</shortName>
        <ecNumber evidence="5">2.1.1.297</ecNumber>
    </recommendedName>
    <alternativeName>
        <fullName evidence="5">N5-glutamine methyltransferase PrmC</fullName>
    </alternativeName>
    <alternativeName>
        <fullName evidence="5">Protein-(glutamine-N5) MTase PrmC</fullName>
    </alternativeName>
    <alternativeName>
        <fullName evidence="5">Protein-glutamine N-methyltransferase PrmC</fullName>
    </alternativeName>
</protein>
<dbReference type="Pfam" id="PF17827">
    <property type="entry name" value="PrmC_N"/>
    <property type="match status" value="1"/>
</dbReference>
<dbReference type="CDD" id="cd02440">
    <property type="entry name" value="AdoMet_MTases"/>
    <property type="match status" value="1"/>
</dbReference>
<evidence type="ECO:0000256" key="2">
    <source>
        <dbReference type="ARBA" id="ARBA00022679"/>
    </source>
</evidence>
<evidence type="ECO:0000256" key="4">
    <source>
        <dbReference type="ARBA" id="ARBA00048391"/>
    </source>
</evidence>
<dbReference type="EC" id="2.1.1.297" evidence="5"/>
<dbReference type="InterPro" id="IPR040758">
    <property type="entry name" value="PrmC_N"/>
</dbReference>
<comment type="similarity">
    <text evidence="5">Belongs to the protein N5-glutamine methyltransferase family. PrmC subfamily.</text>
</comment>
<evidence type="ECO:0000313" key="8">
    <source>
        <dbReference type="EMBL" id="OGY46568.1"/>
    </source>
</evidence>
<feature type="binding site" evidence="5">
    <location>
        <position position="143"/>
    </location>
    <ligand>
        <name>S-adenosyl-L-methionine</name>
        <dbReference type="ChEBI" id="CHEBI:59789"/>
    </ligand>
</feature>
<comment type="catalytic activity">
    <reaction evidence="4 5">
        <text>L-glutaminyl-[peptide chain release factor] + S-adenosyl-L-methionine = N(5)-methyl-L-glutaminyl-[peptide chain release factor] + S-adenosyl-L-homocysteine + H(+)</text>
        <dbReference type="Rhea" id="RHEA:42896"/>
        <dbReference type="Rhea" id="RHEA-COMP:10271"/>
        <dbReference type="Rhea" id="RHEA-COMP:10272"/>
        <dbReference type="ChEBI" id="CHEBI:15378"/>
        <dbReference type="ChEBI" id="CHEBI:30011"/>
        <dbReference type="ChEBI" id="CHEBI:57856"/>
        <dbReference type="ChEBI" id="CHEBI:59789"/>
        <dbReference type="ChEBI" id="CHEBI:61891"/>
        <dbReference type="EC" id="2.1.1.297"/>
    </reaction>
</comment>
<dbReference type="Pfam" id="PF05175">
    <property type="entry name" value="MTS"/>
    <property type="match status" value="1"/>
</dbReference>
<dbReference type="InterPro" id="IPR050320">
    <property type="entry name" value="N5-glutamine_MTase"/>
</dbReference>
<feature type="binding site" evidence="5">
    <location>
        <begin position="120"/>
        <end position="124"/>
    </location>
    <ligand>
        <name>S-adenosyl-L-methionine</name>
        <dbReference type="ChEBI" id="CHEBI:59789"/>
    </ligand>
</feature>
<comment type="function">
    <text evidence="5">Methylates the class 1 translation termination release factors RF1/PrfA and RF2/PrfB on the glutamine residue of the universally conserved GGQ motif.</text>
</comment>
<accession>A0A1G1Y2N8</accession>
<sequence>MTSRQALTWAYKKLQPKKIQTASLDAEVLLSFILDKPKEFIYTHPEKILRPLDLKKYQALIRRRAKGEPIAYLTNLKEFYGLMFYVDKRVLIPRPETELLIEAVLRQVNQNDKITIADIGTGSGCIAITLKRHRPRAAVYATDIAKKALTVAKKNATRHKAKVTFFQGDLFMPLKGKKIDILVANLPYGWKRWKNNTSAETKGLKFEPPQALFTTNGGLYLYEKLFRQIVKLVTPPPLIIGEFDPRQKKQLLKKIRSIFPDYQMTIQKDLAGLDRILIIKKKR</sequence>
<name>A0A1G1Y2N8_9BACT</name>
<dbReference type="InterPro" id="IPR019874">
    <property type="entry name" value="RF_methyltr_PrmC"/>
</dbReference>
<organism evidence="8 9">
    <name type="scientific">Candidatus Buchananbacteria bacterium RIFCSPHIGHO2_01_FULL_44_11</name>
    <dbReference type="NCBI Taxonomy" id="1797535"/>
    <lineage>
        <taxon>Bacteria</taxon>
        <taxon>Candidatus Buchananiibacteriota</taxon>
    </lineage>
</organism>
<feature type="domain" description="Methyltransferase small" evidence="6">
    <location>
        <begin position="99"/>
        <end position="189"/>
    </location>
</feature>
<evidence type="ECO:0000256" key="1">
    <source>
        <dbReference type="ARBA" id="ARBA00022603"/>
    </source>
</evidence>
<proteinExistence type="inferred from homology"/>
<dbReference type="InterPro" id="IPR004556">
    <property type="entry name" value="HemK-like"/>
</dbReference>
<feature type="domain" description="Release factor glutamine methyltransferase N-terminal" evidence="7">
    <location>
        <begin position="5"/>
        <end position="74"/>
    </location>
</feature>
<evidence type="ECO:0000256" key="5">
    <source>
        <dbReference type="HAMAP-Rule" id="MF_02126"/>
    </source>
</evidence>
<keyword evidence="1 5" id="KW-0489">Methyltransferase</keyword>
<dbReference type="STRING" id="1797535.A2744_03930"/>
<evidence type="ECO:0000259" key="7">
    <source>
        <dbReference type="Pfam" id="PF17827"/>
    </source>
</evidence>
<dbReference type="PANTHER" id="PTHR18895:SF74">
    <property type="entry name" value="MTRF1L RELEASE FACTOR GLUTAMINE METHYLTRANSFERASE"/>
    <property type="match status" value="1"/>
</dbReference>
<dbReference type="EMBL" id="MHIE01000003">
    <property type="protein sequence ID" value="OGY46568.1"/>
    <property type="molecule type" value="Genomic_DNA"/>
</dbReference>
<dbReference type="InterPro" id="IPR029063">
    <property type="entry name" value="SAM-dependent_MTases_sf"/>
</dbReference>
<evidence type="ECO:0000256" key="3">
    <source>
        <dbReference type="ARBA" id="ARBA00022691"/>
    </source>
</evidence>
<dbReference type="SUPFAM" id="SSF53335">
    <property type="entry name" value="S-adenosyl-L-methionine-dependent methyltransferases"/>
    <property type="match status" value="1"/>
</dbReference>
<dbReference type="NCBIfam" id="TIGR00536">
    <property type="entry name" value="hemK_fam"/>
    <property type="match status" value="1"/>
</dbReference>
<keyword evidence="3 5" id="KW-0949">S-adenosyl-L-methionine</keyword>
<keyword evidence="2 5" id="KW-0808">Transferase</keyword>
<dbReference type="HAMAP" id="MF_02126">
    <property type="entry name" value="RF_methyltr_PrmC"/>
    <property type="match status" value="1"/>
</dbReference>
<comment type="caution">
    <text evidence="5">Lacks conserved residue(s) required for the propagation of feature annotation.</text>
</comment>
<evidence type="ECO:0000259" key="6">
    <source>
        <dbReference type="Pfam" id="PF05175"/>
    </source>
</evidence>
<gene>
    <name evidence="5" type="primary">prmC</name>
    <name evidence="8" type="ORF">A2744_03930</name>
</gene>
<dbReference type="InterPro" id="IPR007848">
    <property type="entry name" value="Small_mtfrase_dom"/>
</dbReference>
<dbReference type="Proteomes" id="UP000178240">
    <property type="component" value="Unassembled WGS sequence"/>
</dbReference>
<comment type="caution">
    <text evidence="8">The sequence shown here is derived from an EMBL/GenBank/DDBJ whole genome shotgun (WGS) entry which is preliminary data.</text>
</comment>
<dbReference type="NCBIfam" id="TIGR03534">
    <property type="entry name" value="RF_mod_PrmC"/>
    <property type="match status" value="1"/>
</dbReference>
<feature type="binding site" evidence="5">
    <location>
        <position position="185"/>
    </location>
    <ligand>
        <name>S-adenosyl-L-methionine</name>
        <dbReference type="ChEBI" id="CHEBI:59789"/>
    </ligand>
</feature>
<dbReference type="GO" id="GO:0032259">
    <property type="term" value="P:methylation"/>
    <property type="evidence" value="ECO:0007669"/>
    <property type="project" value="UniProtKB-KW"/>
</dbReference>
<dbReference type="GO" id="GO:0102559">
    <property type="term" value="F:peptide chain release factor N(5)-glutamine methyltransferase activity"/>
    <property type="evidence" value="ECO:0007669"/>
    <property type="project" value="UniProtKB-EC"/>
</dbReference>
<dbReference type="AlphaFoldDB" id="A0A1G1Y2N8"/>
<reference evidence="8 9" key="1">
    <citation type="journal article" date="2016" name="Nat. Commun.">
        <title>Thousands of microbial genomes shed light on interconnected biogeochemical processes in an aquifer system.</title>
        <authorList>
            <person name="Anantharaman K."/>
            <person name="Brown C.T."/>
            <person name="Hug L.A."/>
            <person name="Sharon I."/>
            <person name="Castelle C.J."/>
            <person name="Probst A.J."/>
            <person name="Thomas B.C."/>
            <person name="Singh A."/>
            <person name="Wilkins M.J."/>
            <person name="Karaoz U."/>
            <person name="Brodie E.L."/>
            <person name="Williams K.H."/>
            <person name="Hubbard S.S."/>
            <person name="Banfield J.F."/>
        </authorList>
    </citation>
    <scope>NUCLEOTIDE SEQUENCE [LARGE SCALE GENOMIC DNA]</scope>
</reference>
<evidence type="ECO:0000313" key="9">
    <source>
        <dbReference type="Proteomes" id="UP000178240"/>
    </source>
</evidence>
<dbReference type="PANTHER" id="PTHR18895">
    <property type="entry name" value="HEMK METHYLTRANSFERASE"/>
    <property type="match status" value="1"/>
</dbReference>
<dbReference type="Gene3D" id="1.10.8.10">
    <property type="entry name" value="DNA helicase RuvA subunit, C-terminal domain"/>
    <property type="match status" value="1"/>
</dbReference>
<dbReference type="Gene3D" id="3.40.50.150">
    <property type="entry name" value="Vaccinia Virus protein VP39"/>
    <property type="match status" value="1"/>
</dbReference>